<dbReference type="KEGG" id="bomb:GT348_07725"/>
<protein>
    <submittedName>
        <fullName evidence="2">Uncharacterized protein</fullName>
    </submittedName>
</protein>
<reference evidence="2 3" key="1">
    <citation type="submission" date="2020-01" db="EMBL/GenBank/DDBJ databases">
        <title>Genome sequencing of strain KACC 21507.</title>
        <authorList>
            <person name="Heo J."/>
            <person name="Kim S.-J."/>
            <person name="Kim J.-S."/>
            <person name="Hong S.-B."/>
            <person name="Kwon S.-W."/>
        </authorList>
    </citation>
    <scope>NUCLEOTIDE SEQUENCE [LARGE SCALE GENOMIC DNA]</scope>
    <source>
        <strain evidence="2 3">KACC 21507</strain>
    </source>
</reference>
<keyword evidence="3" id="KW-1185">Reference proteome</keyword>
<evidence type="ECO:0000256" key="1">
    <source>
        <dbReference type="SAM" id="Phobius"/>
    </source>
</evidence>
<keyword evidence="1" id="KW-0472">Membrane</keyword>
<evidence type="ECO:0000313" key="2">
    <source>
        <dbReference type="EMBL" id="QHI96136.1"/>
    </source>
</evidence>
<keyword evidence="1" id="KW-0812">Transmembrane</keyword>
<evidence type="ECO:0000313" key="3">
    <source>
        <dbReference type="Proteomes" id="UP000463975"/>
    </source>
</evidence>
<dbReference type="Proteomes" id="UP000463975">
    <property type="component" value="Chromosome"/>
</dbReference>
<dbReference type="AlphaFoldDB" id="A0A6P1NCU0"/>
<gene>
    <name evidence="2" type="ORF">GT348_07725</name>
</gene>
<proteinExistence type="predicted"/>
<dbReference type="RefSeq" id="WP_160619209.1">
    <property type="nucleotide sequence ID" value="NZ_CP047652.1"/>
</dbReference>
<sequence>MKILFNLRHWLQQPSTLYGLSAFIGGIIGLWFKAITPDVAYTMMAASLPMLLPDNTSAQRIGQAALLPLISALSHHKGSGTNLNAPDKIGHINSKNYFRNPY</sequence>
<organism evidence="2 3">
    <name type="scientific">Aristophania vespae</name>
    <dbReference type="NCBI Taxonomy" id="2697033"/>
    <lineage>
        <taxon>Bacteria</taxon>
        <taxon>Pseudomonadati</taxon>
        <taxon>Pseudomonadota</taxon>
        <taxon>Alphaproteobacteria</taxon>
        <taxon>Acetobacterales</taxon>
        <taxon>Acetobacteraceae</taxon>
        <taxon>Aristophania</taxon>
    </lineage>
</organism>
<name>A0A6P1NCU0_9PROT</name>
<feature type="transmembrane region" description="Helical" evidence="1">
    <location>
        <begin position="16"/>
        <end position="35"/>
    </location>
</feature>
<dbReference type="EMBL" id="CP047652">
    <property type="protein sequence ID" value="QHI96136.1"/>
    <property type="molecule type" value="Genomic_DNA"/>
</dbReference>
<keyword evidence="1" id="KW-1133">Transmembrane helix</keyword>
<accession>A0A6P1NCU0</accession>